<evidence type="ECO:0000313" key="2">
    <source>
        <dbReference type="Proteomes" id="UP000199114"/>
    </source>
</evidence>
<name>A0A1H9EYR4_9EURY</name>
<dbReference type="EMBL" id="FOFD01000002">
    <property type="protein sequence ID" value="SEQ30775.1"/>
    <property type="molecule type" value="Genomic_DNA"/>
</dbReference>
<sequence>MEFDSSFEDDLREAVLDDVEQKARDDIGPRLIDIARENWQAYASRHDYDIDHIWKDVEGPFVDRDGDSVSVRIKWPGLTALFEWGVDPHTIKGNPLLYFYWDAKDQWITTDEVNWGSETGGIPESRAIRDSLDRLEGEL</sequence>
<keyword evidence="2" id="KW-1185">Reference proteome</keyword>
<dbReference type="OrthoDB" id="289617at2157"/>
<evidence type="ECO:0000313" key="1">
    <source>
        <dbReference type="EMBL" id="SEQ30775.1"/>
    </source>
</evidence>
<dbReference type="STRING" id="1186196.SAMN04489841_1419"/>
<organism evidence="1 2">
    <name type="scientific">Natrinema salaciae</name>
    <dbReference type="NCBI Taxonomy" id="1186196"/>
    <lineage>
        <taxon>Archaea</taxon>
        <taxon>Methanobacteriati</taxon>
        <taxon>Methanobacteriota</taxon>
        <taxon>Stenosarchaea group</taxon>
        <taxon>Halobacteria</taxon>
        <taxon>Halobacteriales</taxon>
        <taxon>Natrialbaceae</taxon>
        <taxon>Natrinema</taxon>
    </lineage>
</organism>
<gene>
    <name evidence="1" type="ORF">SAMN04489841_1419</name>
</gene>
<reference evidence="2" key="1">
    <citation type="submission" date="2016-10" db="EMBL/GenBank/DDBJ databases">
        <authorList>
            <person name="Varghese N."/>
            <person name="Submissions S."/>
        </authorList>
    </citation>
    <scope>NUCLEOTIDE SEQUENCE [LARGE SCALE GENOMIC DNA]</scope>
    <source>
        <strain evidence="2">DSM 25055</strain>
    </source>
</reference>
<dbReference type="Proteomes" id="UP000199114">
    <property type="component" value="Unassembled WGS sequence"/>
</dbReference>
<dbReference type="AlphaFoldDB" id="A0A1H9EYR4"/>
<proteinExistence type="predicted"/>
<accession>A0A1H9EYR4</accession>
<dbReference type="RefSeq" id="WP_090615473.1">
    <property type="nucleotide sequence ID" value="NZ_FOFD01000002.1"/>
</dbReference>
<protein>
    <submittedName>
        <fullName evidence="1">Uncharacterized protein</fullName>
    </submittedName>
</protein>